<evidence type="ECO:0000313" key="2">
    <source>
        <dbReference type="Proteomes" id="UP000789759"/>
    </source>
</evidence>
<protein>
    <submittedName>
        <fullName evidence="1">14720_t:CDS:1</fullName>
    </submittedName>
</protein>
<accession>A0A9N9NW20</accession>
<reference evidence="1" key="1">
    <citation type="submission" date="2021-06" db="EMBL/GenBank/DDBJ databases">
        <authorList>
            <person name="Kallberg Y."/>
            <person name="Tangrot J."/>
            <person name="Rosling A."/>
        </authorList>
    </citation>
    <scope>NUCLEOTIDE SEQUENCE</scope>
    <source>
        <strain evidence="1">FL966</strain>
    </source>
</reference>
<dbReference type="AlphaFoldDB" id="A0A9N9NW20"/>
<dbReference type="Proteomes" id="UP000789759">
    <property type="component" value="Unassembled WGS sequence"/>
</dbReference>
<comment type="caution">
    <text evidence="1">The sequence shown here is derived from an EMBL/GenBank/DDBJ whole genome shotgun (WGS) entry which is preliminary data.</text>
</comment>
<proteinExistence type="predicted"/>
<gene>
    <name evidence="1" type="ORF">CPELLU_LOCUS15375</name>
</gene>
<keyword evidence="2" id="KW-1185">Reference proteome</keyword>
<name>A0A9N9NW20_9GLOM</name>
<organism evidence="1 2">
    <name type="scientific">Cetraspora pellucida</name>
    <dbReference type="NCBI Taxonomy" id="1433469"/>
    <lineage>
        <taxon>Eukaryota</taxon>
        <taxon>Fungi</taxon>
        <taxon>Fungi incertae sedis</taxon>
        <taxon>Mucoromycota</taxon>
        <taxon>Glomeromycotina</taxon>
        <taxon>Glomeromycetes</taxon>
        <taxon>Diversisporales</taxon>
        <taxon>Gigasporaceae</taxon>
        <taxon>Cetraspora</taxon>
    </lineage>
</organism>
<dbReference type="OrthoDB" id="10479173at2759"/>
<evidence type="ECO:0000313" key="1">
    <source>
        <dbReference type="EMBL" id="CAG8762144.1"/>
    </source>
</evidence>
<dbReference type="EMBL" id="CAJVQA010020122">
    <property type="protein sequence ID" value="CAG8762144.1"/>
    <property type="molecule type" value="Genomic_DNA"/>
</dbReference>
<sequence>MSCSKQIGTPLYNNNGFKRKQKNLDQIAELLENNPRAEVLLKAIGHTFIQLEKKYPNPIAKPLEYNPRADVLLKAIGHTFVLLVFTASIHNNEFRKKIP</sequence>